<reference evidence="5" key="1">
    <citation type="submission" date="2019-10" db="EMBL/GenBank/DDBJ databases">
        <title>Streptomyces sp. nov., a novel actinobacterium isolated from alkaline environment.</title>
        <authorList>
            <person name="Golinska P."/>
        </authorList>
    </citation>
    <scope>NUCLEOTIDE SEQUENCE [LARGE SCALE GENOMIC DNA]</scope>
    <source>
        <strain evidence="5">DSM 42118</strain>
    </source>
</reference>
<dbReference type="InterPro" id="IPR036291">
    <property type="entry name" value="NAD(P)-bd_dom_sf"/>
</dbReference>
<protein>
    <submittedName>
        <fullName evidence="4">Dihydrofolate reductase</fullName>
    </submittedName>
</protein>
<feature type="non-terminal residue" evidence="4">
    <location>
        <position position="314"/>
    </location>
</feature>
<proteinExistence type="predicted"/>
<dbReference type="FunFam" id="3.40.50.720:FF:000593">
    <property type="entry name" value="Dihydrofolate reductase"/>
    <property type="match status" value="1"/>
</dbReference>
<dbReference type="Proteomes" id="UP000538929">
    <property type="component" value="Unassembled WGS sequence"/>
</dbReference>
<dbReference type="PANTHER" id="PTHR43333:SF1">
    <property type="entry name" value="D-ISOMER SPECIFIC 2-HYDROXYACID DEHYDROGENASE NAD-BINDING DOMAIN-CONTAINING PROTEIN"/>
    <property type="match status" value="1"/>
</dbReference>
<evidence type="ECO:0000313" key="5">
    <source>
        <dbReference type="Proteomes" id="UP000538929"/>
    </source>
</evidence>
<keyword evidence="5" id="KW-1185">Reference proteome</keyword>
<evidence type="ECO:0000256" key="2">
    <source>
        <dbReference type="ARBA" id="ARBA00023027"/>
    </source>
</evidence>
<name>A0A7W3Y218_9ACTN</name>
<dbReference type="GO" id="GO:0051287">
    <property type="term" value="F:NAD binding"/>
    <property type="evidence" value="ECO:0007669"/>
    <property type="project" value="InterPro"/>
</dbReference>
<dbReference type="AlphaFoldDB" id="A0A7W3Y218"/>
<dbReference type="PROSITE" id="PS00671">
    <property type="entry name" value="D_2_HYDROXYACID_DH_3"/>
    <property type="match status" value="1"/>
</dbReference>
<dbReference type="InterPro" id="IPR029753">
    <property type="entry name" value="D-isomer_DH_CS"/>
</dbReference>
<evidence type="ECO:0000256" key="1">
    <source>
        <dbReference type="ARBA" id="ARBA00023002"/>
    </source>
</evidence>
<accession>A0A7W3Y218</accession>
<comment type="caution">
    <text evidence="4">The sequence shown here is derived from an EMBL/GenBank/DDBJ whole genome shotgun (WGS) entry which is preliminary data.</text>
</comment>
<dbReference type="InterPro" id="IPR006140">
    <property type="entry name" value="D-isomer_DH_NAD-bd"/>
</dbReference>
<dbReference type="PANTHER" id="PTHR43333">
    <property type="entry name" value="2-HACID_DH_C DOMAIN-CONTAINING PROTEIN"/>
    <property type="match status" value="1"/>
</dbReference>
<dbReference type="GO" id="GO:0016616">
    <property type="term" value="F:oxidoreductase activity, acting on the CH-OH group of donors, NAD or NADP as acceptor"/>
    <property type="evidence" value="ECO:0007669"/>
    <property type="project" value="UniProtKB-ARBA"/>
</dbReference>
<dbReference type="EMBL" id="VKHT01000446">
    <property type="protein sequence ID" value="MBB0245289.1"/>
    <property type="molecule type" value="Genomic_DNA"/>
</dbReference>
<keyword evidence="2" id="KW-0520">NAD</keyword>
<gene>
    <name evidence="4" type="ORF">FNQ90_14555</name>
</gene>
<dbReference type="Gene3D" id="3.40.50.720">
    <property type="entry name" value="NAD(P)-binding Rossmann-like Domain"/>
    <property type="match status" value="2"/>
</dbReference>
<keyword evidence="1" id="KW-0560">Oxidoreductase</keyword>
<feature type="domain" description="D-isomer specific 2-hydroxyacid dehydrogenase NAD-binding" evidence="3">
    <location>
        <begin position="106"/>
        <end position="278"/>
    </location>
</feature>
<dbReference type="RefSeq" id="WP_182606793.1">
    <property type="nucleotide sequence ID" value="NZ_VKHT01000446.1"/>
</dbReference>
<dbReference type="SUPFAM" id="SSF51735">
    <property type="entry name" value="NAD(P)-binding Rossmann-fold domains"/>
    <property type="match status" value="1"/>
</dbReference>
<evidence type="ECO:0000259" key="3">
    <source>
        <dbReference type="Pfam" id="PF02826"/>
    </source>
</evidence>
<sequence>MTSGDVWLPFPPDEIEGLPASLVYRRWNGEEEFPADPADCVFYAVPYMKGQRTALRPLERMSRLRVAQTLTAGWEHMVPGLGLMPAGSLLCNAGGLHDTSTAELALALILAAQRGIPEAVRAGDRGAWEPALRPSLADRTVLILGHGGIGRAVEDRLTPFEPAGVIRVATTARTTPRGPVHAVAELDDLLPRAEIVVICTPLTDLTRGLVDGDFLARLPDGALVVNVARGAVVDTSALLAEVGTGRLRAALDVTDPEPLPADHPLWRAPGVLISPHVGGASSAFRPRADRLLRGQLARFAAGERPEFVVAEAGT</sequence>
<organism evidence="4 5">
    <name type="scientific">Streptomyces alkaliphilus</name>
    <dbReference type="NCBI Taxonomy" id="1472722"/>
    <lineage>
        <taxon>Bacteria</taxon>
        <taxon>Bacillati</taxon>
        <taxon>Actinomycetota</taxon>
        <taxon>Actinomycetes</taxon>
        <taxon>Kitasatosporales</taxon>
        <taxon>Streptomycetaceae</taxon>
        <taxon>Streptomyces</taxon>
    </lineage>
</organism>
<dbReference type="CDD" id="cd12166">
    <property type="entry name" value="2-Hacid_dh_7"/>
    <property type="match status" value="1"/>
</dbReference>
<dbReference type="Pfam" id="PF02826">
    <property type="entry name" value="2-Hacid_dh_C"/>
    <property type="match status" value="1"/>
</dbReference>
<evidence type="ECO:0000313" key="4">
    <source>
        <dbReference type="EMBL" id="MBB0245289.1"/>
    </source>
</evidence>